<keyword evidence="4" id="KW-1185">Reference proteome</keyword>
<evidence type="ECO:0000313" key="3">
    <source>
        <dbReference type="EMBL" id="MBP1986902.1"/>
    </source>
</evidence>
<organism evidence="3 4">
    <name type="scientific">Halolamina salifodinae</name>
    <dbReference type="NCBI Taxonomy" id="1202767"/>
    <lineage>
        <taxon>Archaea</taxon>
        <taxon>Methanobacteriati</taxon>
        <taxon>Methanobacteriota</taxon>
        <taxon>Stenosarchaea group</taxon>
        <taxon>Halobacteria</taxon>
        <taxon>Halobacteriales</taxon>
        <taxon>Haloferacaceae</taxon>
    </lineage>
</organism>
<gene>
    <name evidence="3" type="ORF">J2753_001396</name>
</gene>
<dbReference type="EMBL" id="JAGGLC010000002">
    <property type="protein sequence ID" value="MBP1986902.1"/>
    <property type="molecule type" value="Genomic_DNA"/>
</dbReference>
<feature type="domain" description="Nudix hydrolase" evidence="2">
    <location>
        <begin position="4"/>
        <end position="150"/>
    </location>
</feature>
<dbReference type="Pfam" id="PF00293">
    <property type="entry name" value="NUDIX"/>
    <property type="match status" value="1"/>
</dbReference>
<dbReference type="CDD" id="cd03674">
    <property type="entry name" value="NUDIX_Hydrolase"/>
    <property type="match status" value="1"/>
</dbReference>
<dbReference type="PROSITE" id="PS51462">
    <property type="entry name" value="NUDIX"/>
    <property type="match status" value="1"/>
</dbReference>
<evidence type="ECO:0000313" key="4">
    <source>
        <dbReference type="Proteomes" id="UP000823736"/>
    </source>
</evidence>
<accession>A0A8T4GXK1</accession>
<comment type="caution">
    <text evidence="3">The sequence shown here is derived from an EMBL/GenBank/DDBJ whole genome shotgun (WGS) entry which is preliminary data.</text>
</comment>
<evidence type="ECO:0000259" key="2">
    <source>
        <dbReference type="PROSITE" id="PS51462"/>
    </source>
</evidence>
<name>A0A8T4GXK1_9EURY</name>
<dbReference type="Proteomes" id="UP000823736">
    <property type="component" value="Unassembled WGS sequence"/>
</dbReference>
<evidence type="ECO:0000256" key="1">
    <source>
        <dbReference type="SAM" id="MobiDB-lite"/>
    </source>
</evidence>
<dbReference type="InterPro" id="IPR015797">
    <property type="entry name" value="NUDIX_hydrolase-like_dom_sf"/>
</dbReference>
<reference evidence="3" key="1">
    <citation type="submission" date="2021-03" db="EMBL/GenBank/DDBJ databases">
        <title>Genomic Encyclopedia of Type Strains, Phase IV (KMG-IV): sequencing the most valuable type-strain genomes for metagenomic binning, comparative biology and taxonomic classification.</title>
        <authorList>
            <person name="Goeker M."/>
        </authorList>
    </citation>
    <scope>NUCLEOTIDE SEQUENCE</scope>
    <source>
        <strain evidence="3">DSM 26232</strain>
    </source>
</reference>
<dbReference type="Gene3D" id="3.90.79.10">
    <property type="entry name" value="Nucleoside Triphosphate Pyrophosphohydrolase"/>
    <property type="match status" value="1"/>
</dbReference>
<feature type="region of interest" description="Disordered" evidence="1">
    <location>
        <begin position="48"/>
        <end position="80"/>
    </location>
</feature>
<dbReference type="OrthoDB" id="45616at2157"/>
<dbReference type="RefSeq" id="WP_209491176.1">
    <property type="nucleotide sequence ID" value="NZ_JAGGLC010000002.1"/>
</dbReference>
<dbReference type="AlphaFoldDB" id="A0A8T4GXK1"/>
<proteinExistence type="predicted"/>
<sequence>METTRHFTATVYIVNDGAAALHYHPKLGIHVPPGGHVDRDEIPHEAGLRETREETGLDPSLIDDTDPVGAPAGETLPRPREQLLYDIDGDDRNVYHQHIDHVYFATVPSRAIDPEPGEAGVDAWDWYDREDLRAADIDQDTTALALSAIEAAENADR</sequence>
<protein>
    <submittedName>
        <fullName evidence="3">8-oxo-dGTP pyrophosphatase MutT (NUDIX family)</fullName>
    </submittedName>
</protein>
<dbReference type="InterPro" id="IPR000086">
    <property type="entry name" value="NUDIX_hydrolase_dom"/>
</dbReference>
<dbReference type="SUPFAM" id="SSF55811">
    <property type="entry name" value="Nudix"/>
    <property type="match status" value="1"/>
</dbReference>